<reference evidence="8" key="1">
    <citation type="journal article" date="2014" name="Front. Microbiol.">
        <title>High frequency of phylogenetically diverse reductive dehalogenase-homologous genes in deep subseafloor sedimentary metagenomes.</title>
        <authorList>
            <person name="Kawai M."/>
            <person name="Futagami T."/>
            <person name="Toyoda A."/>
            <person name="Takaki Y."/>
            <person name="Nishi S."/>
            <person name="Hori S."/>
            <person name="Arai W."/>
            <person name="Tsubouchi T."/>
            <person name="Morono Y."/>
            <person name="Uchiyama I."/>
            <person name="Ito T."/>
            <person name="Fujiyama A."/>
            <person name="Inagaki F."/>
            <person name="Takami H."/>
        </authorList>
    </citation>
    <scope>NUCLEOTIDE SEQUENCE</scope>
    <source>
        <strain evidence="8">Expedition CK06-06</strain>
    </source>
</reference>
<dbReference type="GO" id="GO:0004797">
    <property type="term" value="F:thymidine kinase activity"/>
    <property type="evidence" value="ECO:0007669"/>
    <property type="project" value="UniProtKB-EC"/>
</dbReference>
<evidence type="ECO:0000256" key="5">
    <source>
        <dbReference type="ARBA" id="ARBA00022741"/>
    </source>
</evidence>
<dbReference type="GO" id="GO:0046104">
    <property type="term" value="P:thymidine metabolic process"/>
    <property type="evidence" value="ECO:0007669"/>
    <property type="project" value="TreeGrafter"/>
</dbReference>
<dbReference type="SUPFAM" id="SSF57716">
    <property type="entry name" value="Glucocorticoid receptor-like (DNA-binding domain)"/>
    <property type="match status" value="1"/>
</dbReference>
<proteinExistence type="inferred from homology"/>
<accession>X0SR11</accession>
<evidence type="ECO:0000256" key="3">
    <source>
        <dbReference type="ARBA" id="ARBA00022634"/>
    </source>
</evidence>
<keyword evidence="4" id="KW-0808">Transferase</keyword>
<dbReference type="Gene3D" id="3.30.60.20">
    <property type="match status" value="1"/>
</dbReference>
<comment type="similarity">
    <text evidence="1">Belongs to the thymidine kinase family.</text>
</comment>
<evidence type="ECO:0000256" key="4">
    <source>
        <dbReference type="ARBA" id="ARBA00022679"/>
    </source>
</evidence>
<keyword evidence="6" id="KW-0418">Kinase</keyword>
<gene>
    <name evidence="8" type="ORF">S01H1_09384</name>
</gene>
<name>X0SR11_9ZZZZ</name>
<sequence>LKDIYALNIISKYDVFLINEGQFFEDIFDVVSNLVETYNKKVYICGLDGDFKRQKFGHLLDLIPLSDKVIKKSALCKLCKNGKEGIFTMRVTKEKEQIVVGANNYIPVCRQCYILHNH</sequence>
<dbReference type="PANTHER" id="PTHR11441:SF0">
    <property type="entry name" value="THYMIDINE KINASE, CYTOSOLIC"/>
    <property type="match status" value="1"/>
</dbReference>
<keyword evidence="7" id="KW-0067">ATP-binding</keyword>
<evidence type="ECO:0000256" key="2">
    <source>
        <dbReference type="ARBA" id="ARBA00012118"/>
    </source>
</evidence>
<dbReference type="EC" id="2.7.1.21" evidence="2"/>
<organism evidence="8">
    <name type="scientific">marine sediment metagenome</name>
    <dbReference type="NCBI Taxonomy" id="412755"/>
    <lineage>
        <taxon>unclassified sequences</taxon>
        <taxon>metagenomes</taxon>
        <taxon>ecological metagenomes</taxon>
    </lineage>
</organism>
<comment type="caution">
    <text evidence="8">The sequence shown here is derived from an EMBL/GenBank/DDBJ whole genome shotgun (WGS) entry which is preliminary data.</text>
</comment>
<evidence type="ECO:0000313" key="8">
    <source>
        <dbReference type="EMBL" id="GAF83528.1"/>
    </source>
</evidence>
<dbReference type="Gene3D" id="3.40.50.300">
    <property type="entry name" value="P-loop containing nucleotide triphosphate hydrolases"/>
    <property type="match status" value="1"/>
</dbReference>
<dbReference type="SUPFAM" id="SSF52540">
    <property type="entry name" value="P-loop containing nucleoside triphosphate hydrolases"/>
    <property type="match status" value="1"/>
</dbReference>
<evidence type="ECO:0000256" key="1">
    <source>
        <dbReference type="ARBA" id="ARBA00007587"/>
    </source>
</evidence>
<evidence type="ECO:0000256" key="7">
    <source>
        <dbReference type="ARBA" id="ARBA00022840"/>
    </source>
</evidence>
<dbReference type="EMBL" id="BARS01004798">
    <property type="protein sequence ID" value="GAF83528.1"/>
    <property type="molecule type" value="Genomic_DNA"/>
</dbReference>
<dbReference type="GO" id="GO:0071897">
    <property type="term" value="P:DNA biosynthetic process"/>
    <property type="evidence" value="ECO:0007669"/>
    <property type="project" value="UniProtKB-KW"/>
</dbReference>
<dbReference type="Pfam" id="PF00265">
    <property type="entry name" value="TK"/>
    <property type="match status" value="1"/>
</dbReference>
<protein>
    <recommendedName>
        <fullName evidence="2">thymidine kinase</fullName>
        <ecNumber evidence="2">2.7.1.21</ecNumber>
    </recommendedName>
</protein>
<dbReference type="InterPro" id="IPR001267">
    <property type="entry name" value="Thymidine_kinase"/>
</dbReference>
<dbReference type="AlphaFoldDB" id="X0SR11"/>
<dbReference type="PANTHER" id="PTHR11441">
    <property type="entry name" value="THYMIDINE KINASE"/>
    <property type="match status" value="1"/>
</dbReference>
<dbReference type="GO" id="GO:0005524">
    <property type="term" value="F:ATP binding"/>
    <property type="evidence" value="ECO:0007669"/>
    <property type="project" value="UniProtKB-KW"/>
</dbReference>
<evidence type="ECO:0000256" key="6">
    <source>
        <dbReference type="ARBA" id="ARBA00022777"/>
    </source>
</evidence>
<feature type="non-terminal residue" evidence="8">
    <location>
        <position position="1"/>
    </location>
</feature>
<dbReference type="InterPro" id="IPR027417">
    <property type="entry name" value="P-loop_NTPase"/>
</dbReference>
<keyword evidence="5" id="KW-0547">Nucleotide-binding</keyword>
<keyword evidence="3" id="KW-0237">DNA synthesis</keyword>